<dbReference type="InterPro" id="IPR003141">
    <property type="entry name" value="Pol/His_phosphatase_N"/>
</dbReference>
<dbReference type="CDD" id="cd07438">
    <property type="entry name" value="PHP_HisPPase_AMP"/>
    <property type="match status" value="1"/>
</dbReference>
<evidence type="ECO:0000313" key="3">
    <source>
        <dbReference type="Proteomes" id="UP000055035"/>
    </source>
</evidence>
<dbReference type="Gene3D" id="3.20.20.140">
    <property type="entry name" value="Metal-dependent hydrolases"/>
    <property type="match status" value="1"/>
</dbReference>
<dbReference type="GO" id="GO:0004534">
    <property type="term" value="F:5'-3' RNA exonuclease activity"/>
    <property type="evidence" value="ECO:0007669"/>
    <property type="project" value="TreeGrafter"/>
</dbReference>
<dbReference type="EMBL" id="LNYJ01000011">
    <property type="protein sequence ID" value="KTD17092.1"/>
    <property type="molecule type" value="Genomic_DNA"/>
</dbReference>
<evidence type="ECO:0000259" key="1">
    <source>
        <dbReference type="SMART" id="SM00481"/>
    </source>
</evidence>
<accession>A0A0W0VAJ3</accession>
<protein>
    <submittedName>
        <fullName evidence="2">TrpH protein</fullName>
    </submittedName>
</protein>
<dbReference type="PANTHER" id="PTHR42924:SF3">
    <property type="entry name" value="POLYMERASE_HISTIDINOL PHOSPHATASE N-TERMINAL DOMAIN-CONTAINING PROTEIN"/>
    <property type="match status" value="1"/>
</dbReference>
<proteinExistence type="predicted"/>
<dbReference type="SUPFAM" id="SSF89550">
    <property type="entry name" value="PHP domain-like"/>
    <property type="match status" value="1"/>
</dbReference>
<dbReference type="Gene3D" id="1.10.150.650">
    <property type="match status" value="1"/>
</dbReference>
<name>A0A0W0VAJ3_9GAMM</name>
<keyword evidence="3" id="KW-1185">Reference proteome</keyword>
<dbReference type="InterPro" id="IPR004013">
    <property type="entry name" value="PHP_dom"/>
</dbReference>
<dbReference type="AlphaFoldDB" id="A0A0W0VAJ3"/>
<dbReference type="Pfam" id="PF02811">
    <property type="entry name" value="PHP"/>
    <property type="match status" value="1"/>
</dbReference>
<dbReference type="Proteomes" id="UP000055035">
    <property type="component" value="Unassembled WGS sequence"/>
</dbReference>
<dbReference type="PATRIC" id="fig|456.5.peg.1495"/>
<dbReference type="SMART" id="SM00481">
    <property type="entry name" value="POLIIIAc"/>
    <property type="match status" value="1"/>
</dbReference>
<evidence type="ECO:0000313" key="2">
    <source>
        <dbReference type="EMBL" id="KTD17092.1"/>
    </source>
</evidence>
<sequence length="282" mass="31310">MRSYLLAMIDLHCHSHFSDGKLSPEALLNKAIQSNVQILALTDHDTINGLESLHKAAIDSSVTIINGIELSARWKKHDVHVLGLNINHQDVDLDALIQQQNQNRINRALQIGEQMKFCGVEQAYSKACELAGHERVGRPHFAQVLVNEGVVKDFDSAFKRFLGRGRPAYVRTTWLTLAEAVSGIKKANGEAVLAHPLKYGLTKTKLHELITDFKEVGGNGLEVISGEMTALQINDMAGLCQRFQMLASTGSDYHGDALSRVSLGRQQQLPLNCTPIWRQWNI</sequence>
<dbReference type="InterPro" id="IPR016195">
    <property type="entry name" value="Pol/histidinol_Pase-like"/>
</dbReference>
<feature type="domain" description="Polymerase/histidinol phosphatase N-terminal" evidence="1">
    <location>
        <begin position="9"/>
        <end position="74"/>
    </location>
</feature>
<dbReference type="GO" id="GO:0035312">
    <property type="term" value="F:5'-3' DNA exonuclease activity"/>
    <property type="evidence" value="ECO:0007669"/>
    <property type="project" value="TreeGrafter"/>
</dbReference>
<gene>
    <name evidence="2" type="ORF">Ljor_1398</name>
</gene>
<comment type="caution">
    <text evidence="2">The sequence shown here is derived from an EMBL/GenBank/DDBJ whole genome shotgun (WGS) entry which is preliminary data.</text>
</comment>
<organism evidence="2 3">
    <name type="scientific">Legionella jordanis</name>
    <dbReference type="NCBI Taxonomy" id="456"/>
    <lineage>
        <taxon>Bacteria</taxon>
        <taxon>Pseudomonadati</taxon>
        <taxon>Pseudomonadota</taxon>
        <taxon>Gammaproteobacteria</taxon>
        <taxon>Legionellales</taxon>
        <taxon>Legionellaceae</taxon>
        <taxon>Legionella</taxon>
    </lineage>
</organism>
<dbReference type="InterPro" id="IPR052018">
    <property type="entry name" value="PHP_domain"/>
</dbReference>
<dbReference type="PANTHER" id="PTHR42924">
    <property type="entry name" value="EXONUCLEASE"/>
    <property type="match status" value="1"/>
</dbReference>
<dbReference type="STRING" id="456.Ljor_1398"/>
<reference evidence="2 3" key="1">
    <citation type="submission" date="2015-11" db="EMBL/GenBank/DDBJ databases">
        <title>Genomic analysis of 38 Legionella species identifies large and diverse effector repertoires.</title>
        <authorList>
            <person name="Burstein D."/>
            <person name="Amaro F."/>
            <person name="Zusman T."/>
            <person name="Lifshitz Z."/>
            <person name="Cohen O."/>
            <person name="Gilbert J.A."/>
            <person name="Pupko T."/>
            <person name="Shuman H.A."/>
            <person name="Segal G."/>
        </authorList>
    </citation>
    <scope>NUCLEOTIDE SEQUENCE [LARGE SCALE GENOMIC DNA]</scope>
    <source>
        <strain evidence="2 3">BL-540</strain>
    </source>
</reference>